<evidence type="ECO:0000313" key="2">
    <source>
        <dbReference type="Proteomes" id="UP001070176"/>
    </source>
</evidence>
<proteinExistence type="predicted"/>
<reference evidence="1" key="1">
    <citation type="submission" date="2022-10" db="EMBL/GenBank/DDBJ databases">
        <title>Chryseobacterium sp. nov., a novel bacterial species.</title>
        <authorList>
            <person name="Cao Y."/>
        </authorList>
    </citation>
    <scope>NUCLEOTIDE SEQUENCE</scope>
    <source>
        <strain evidence="1">KC 927</strain>
    </source>
</reference>
<gene>
    <name evidence="1" type="ORF">OEA66_18395</name>
</gene>
<dbReference type="RefSeq" id="WP_267282770.1">
    <property type="nucleotide sequence ID" value="NZ_JAOVZV010000022.1"/>
</dbReference>
<dbReference type="PROSITE" id="PS51257">
    <property type="entry name" value="PROKAR_LIPOPROTEIN"/>
    <property type="match status" value="1"/>
</dbReference>
<dbReference type="EMBL" id="JAOVZV010000022">
    <property type="protein sequence ID" value="MCX8534321.1"/>
    <property type="molecule type" value="Genomic_DNA"/>
</dbReference>
<evidence type="ECO:0008006" key="3">
    <source>
        <dbReference type="Google" id="ProtNLM"/>
    </source>
</evidence>
<name>A0ABT3Y8M2_9FLAO</name>
<accession>A0ABT3Y8M2</accession>
<keyword evidence="2" id="KW-1185">Reference proteome</keyword>
<sequence>MKKYKFLLFITALLFSCSKVSEKNTTEENIVNIAPENVMKYDFRKAIEIYDIPKLAFKYNNIEEGDTIAGFPKSISKFIPIGKKEKILEATWISKVNDKEIQVWYTQDKKGLWIPFNVEERKISKIFLENQ</sequence>
<protein>
    <recommendedName>
        <fullName evidence="3">Lipoprotein</fullName>
    </recommendedName>
</protein>
<comment type="caution">
    <text evidence="1">The sequence shown here is derived from an EMBL/GenBank/DDBJ whole genome shotgun (WGS) entry which is preliminary data.</text>
</comment>
<dbReference type="Proteomes" id="UP001070176">
    <property type="component" value="Unassembled WGS sequence"/>
</dbReference>
<organism evidence="1 2">
    <name type="scientific">Chryseobacterium luquanense</name>
    <dbReference type="NCBI Taxonomy" id="2983766"/>
    <lineage>
        <taxon>Bacteria</taxon>
        <taxon>Pseudomonadati</taxon>
        <taxon>Bacteroidota</taxon>
        <taxon>Flavobacteriia</taxon>
        <taxon>Flavobacteriales</taxon>
        <taxon>Weeksellaceae</taxon>
        <taxon>Chryseobacterium group</taxon>
        <taxon>Chryseobacterium</taxon>
    </lineage>
</organism>
<evidence type="ECO:0000313" key="1">
    <source>
        <dbReference type="EMBL" id="MCX8534321.1"/>
    </source>
</evidence>